<comment type="caution">
    <text evidence="1">The sequence shown here is derived from an EMBL/GenBank/DDBJ whole genome shotgun (WGS) entry which is preliminary data.</text>
</comment>
<accession>A0AAV2TZ07</accession>
<gene>
    <name evidence="1" type="ORF">CDAUBV1_LOCUS15938</name>
</gene>
<evidence type="ECO:0000313" key="2">
    <source>
        <dbReference type="Proteomes" id="UP001497525"/>
    </source>
</evidence>
<dbReference type="EMBL" id="CAXLJL010000756">
    <property type="protein sequence ID" value="CAL5140634.1"/>
    <property type="molecule type" value="Genomic_DNA"/>
</dbReference>
<dbReference type="Proteomes" id="UP001497525">
    <property type="component" value="Unassembled WGS sequence"/>
</dbReference>
<organism evidence="1 2">
    <name type="scientific">Calicophoron daubneyi</name>
    <name type="common">Rumen fluke</name>
    <name type="synonym">Paramphistomum daubneyi</name>
    <dbReference type="NCBI Taxonomy" id="300641"/>
    <lineage>
        <taxon>Eukaryota</taxon>
        <taxon>Metazoa</taxon>
        <taxon>Spiralia</taxon>
        <taxon>Lophotrochozoa</taxon>
        <taxon>Platyhelminthes</taxon>
        <taxon>Trematoda</taxon>
        <taxon>Digenea</taxon>
        <taxon>Plagiorchiida</taxon>
        <taxon>Pronocephalata</taxon>
        <taxon>Paramphistomoidea</taxon>
        <taxon>Paramphistomidae</taxon>
        <taxon>Calicophoron</taxon>
    </lineage>
</organism>
<name>A0AAV2TZ07_CALDB</name>
<proteinExistence type="predicted"/>
<protein>
    <submittedName>
        <fullName evidence="1">Uncharacterized protein</fullName>
    </submittedName>
</protein>
<reference evidence="1" key="1">
    <citation type="submission" date="2024-06" db="EMBL/GenBank/DDBJ databases">
        <authorList>
            <person name="Liu X."/>
            <person name="Lenzi L."/>
            <person name="Haldenby T S."/>
            <person name="Uol C."/>
        </authorList>
    </citation>
    <scope>NUCLEOTIDE SEQUENCE</scope>
</reference>
<sequence>MGFGATASELESSSRNSIVKVVVIRTVSNIKYSFRYWTSGNESVFEGFGRVIESLSNWNSLNKSLLSVLTAPTLSRAQLRLTARLRESDIPSVLGACYIALK</sequence>
<evidence type="ECO:0000313" key="1">
    <source>
        <dbReference type="EMBL" id="CAL5140634.1"/>
    </source>
</evidence>
<dbReference type="AlphaFoldDB" id="A0AAV2TZ07"/>